<comment type="caution">
    <text evidence="2">The sequence shown here is derived from an EMBL/GenBank/DDBJ whole genome shotgun (WGS) entry which is preliminary data.</text>
</comment>
<organism evidence="2 3">
    <name type="scientific">Antrihabitans stalactiti</name>
    <dbReference type="NCBI Taxonomy" id="2584121"/>
    <lineage>
        <taxon>Bacteria</taxon>
        <taxon>Bacillati</taxon>
        <taxon>Actinomycetota</taxon>
        <taxon>Actinomycetes</taxon>
        <taxon>Mycobacteriales</taxon>
        <taxon>Nocardiaceae</taxon>
        <taxon>Antrihabitans</taxon>
    </lineage>
</organism>
<feature type="domain" description="NADPH-dependent FMN reductase-like" evidence="1">
    <location>
        <begin position="5"/>
        <end position="140"/>
    </location>
</feature>
<dbReference type="AlphaFoldDB" id="A0A848K974"/>
<dbReference type="GO" id="GO:0005829">
    <property type="term" value="C:cytosol"/>
    <property type="evidence" value="ECO:0007669"/>
    <property type="project" value="TreeGrafter"/>
</dbReference>
<evidence type="ECO:0000313" key="3">
    <source>
        <dbReference type="Proteomes" id="UP000535543"/>
    </source>
</evidence>
<gene>
    <name evidence="2" type="ORF">FGL95_08035</name>
</gene>
<protein>
    <submittedName>
        <fullName evidence="2">NAD(P)H-dependent oxidoreductase</fullName>
    </submittedName>
</protein>
<dbReference type="GO" id="GO:0010181">
    <property type="term" value="F:FMN binding"/>
    <property type="evidence" value="ECO:0007669"/>
    <property type="project" value="TreeGrafter"/>
</dbReference>
<dbReference type="InterPro" id="IPR005025">
    <property type="entry name" value="FMN_Rdtase-like_dom"/>
</dbReference>
<sequence length="184" mass="19451">MAPVKLLLISGSTRGGSTNTAALRTALGVLPDDTTAELYEGLAALPAFNPDDDHEPLPPAPAELRAAIADADAVLFCTPEYAGNMPGSLKNLLDWTVGGAEMYRKPVAWINVAVPGRGHNALAALSTVLGYVGADVIDEACVDLPLRSAQVDENGLVTDPEWLAQLAKPLTAIRERLNSRQRSR</sequence>
<dbReference type="GO" id="GO:0016491">
    <property type="term" value="F:oxidoreductase activity"/>
    <property type="evidence" value="ECO:0007669"/>
    <property type="project" value="InterPro"/>
</dbReference>
<dbReference type="Gene3D" id="3.40.50.360">
    <property type="match status" value="1"/>
</dbReference>
<dbReference type="SUPFAM" id="SSF52218">
    <property type="entry name" value="Flavoproteins"/>
    <property type="match status" value="1"/>
</dbReference>
<proteinExistence type="predicted"/>
<dbReference type="Proteomes" id="UP000535543">
    <property type="component" value="Unassembled WGS sequence"/>
</dbReference>
<dbReference type="EMBL" id="VCQU01000002">
    <property type="protein sequence ID" value="NMN94981.1"/>
    <property type="molecule type" value="Genomic_DNA"/>
</dbReference>
<dbReference type="PANTHER" id="PTHR30543:SF21">
    <property type="entry name" value="NAD(P)H-DEPENDENT FMN REDUCTASE LOT6"/>
    <property type="match status" value="1"/>
</dbReference>
<dbReference type="InterPro" id="IPR050712">
    <property type="entry name" value="NAD(P)H-dep_reductase"/>
</dbReference>
<dbReference type="Pfam" id="PF03358">
    <property type="entry name" value="FMN_red"/>
    <property type="match status" value="1"/>
</dbReference>
<keyword evidence="3" id="KW-1185">Reference proteome</keyword>
<accession>A0A848K974</accession>
<dbReference type="InterPro" id="IPR029039">
    <property type="entry name" value="Flavoprotein-like_sf"/>
</dbReference>
<dbReference type="PANTHER" id="PTHR30543">
    <property type="entry name" value="CHROMATE REDUCTASE"/>
    <property type="match status" value="1"/>
</dbReference>
<reference evidence="2 3" key="1">
    <citation type="submission" date="2019-05" db="EMBL/GenBank/DDBJ databases">
        <authorList>
            <person name="Lee S.D."/>
        </authorList>
    </citation>
    <scope>NUCLEOTIDE SEQUENCE [LARGE SCALE GENOMIC DNA]</scope>
    <source>
        <strain evidence="2 3">YC2-7</strain>
    </source>
</reference>
<evidence type="ECO:0000259" key="1">
    <source>
        <dbReference type="Pfam" id="PF03358"/>
    </source>
</evidence>
<name>A0A848K974_9NOCA</name>
<reference evidence="2 3" key="2">
    <citation type="submission" date="2020-06" db="EMBL/GenBank/DDBJ databases">
        <title>Antribacter stalactiti gen. nov., sp. nov., a new member of the family Nacardiaceae isolated from a cave.</title>
        <authorList>
            <person name="Kim I.S."/>
        </authorList>
    </citation>
    <scope>NUCLEOTIDE SEQUENCE [LARGE SCALE GENOMIC DNA]</scope>
    <source>
        <strain evidence="2 3">YC2-7</strain>
    </source>
</reference>
<evidence type="ECO:0000313" key="2">
    <source>
        <dbReference type="EMBL" id="NMN94981.1"/>
    </source>
</evidence>